<protein>
    <submittedName>
        <fullName evidence="5">GAF domain-containing protein</fullName>
    </submittedName>
</protein>
<evidence type="ECO:0000313" key="5">
    <source>
        <dbReference type="EMBL" id="MFC5992880.1"/>
    </source>
</evidence>
<comment type="caution">
    <text evidence="5">The sequence shown here is derived from an EMBL/GenBank/DDBJ whole genome shotgun (WGS) entry which is preliminary data.</text>
</comment>
<dbReference type="Gene3D" id="3.30.450.40">
    <property type="match status" value="3"/>
</dbReference>
<dbReference type="InterPro" id="IPR011712">
    <property type="entry name" value="Sig_transdc_His_kin_sub3_dim/P"/>
</dbReference>
<dbReference type="Pfam" id="PF13492">
    <property type="entry name" value="GAF_3"/>
    <property type="match status" value="1"/>
</dbReference>
<dbReference type="PANTHER" id="PTHR24421">
    <property type="entry name" value="NITRATE/NITRITE SENSOR PROTEIN NARX-RELATED"/>
    <property type="match status" value="1"/>
</dbReference>
<keyword evidence="3" id="KW-0902">Two-component regulatory system</keyword>
<evidence type="ECO:0000256" key="1">
    <source>
        <dbReference type="ARBA" id="ARBA00022679"/>
    </source>
</evidence>
<dbReference type="RefSeq" id="WP_379581889.1">
    <property type="nucleotide sequence ID" value="NZ_JBHSQW010000002.1"/>
</dbReference>
<dbReference type="EMBL" id="JBHSQW010000002">
    <property type="protein sequence ID" value="MFC5992880.1"/>
    <property type="molecule type" value="Genomic_DNA"/>
</dbReference>
<dbReference type="Proteomes" id="UP001596302">
    <property type="component" value="Unassembled WGS sequence"/>
</dbReference>
<keyword evidence="6" id="KW-1185">Reference proteome</keyword>
<dbReference type="InterPro" id="IPR050482">
    <property type="entry name" value="Sensor_HK_TwoCompSys"/>
</dbReference>
<dbReference type="SMART" id="SM00065">
    <property type="entry name" value="GAF"/>
    <property type="match status" value="2"/>
</dbReference>
<gene>
    <name evidence="5" type="ORF">ACFQE5_01495</name>
</gene>
<keyword evidence="1" id="KW-0808">Transferase</keyword>
<dbReference type="InterPro" id="IPR029016">
    <property type="entry name" value="GAF-like_dom_sf"/>
</dbReference>
<sequence length="379" mass="40629">MGTELPRLRPAELPEWLAKITQAGDRMPGLFGAVLAVTSELGLDTTLRRIVREAVESVGARHGTLAVYAPNGDVARFVSVGPDERAPSGPVPPRDELAVPIWVGDSLFGSLRLFAKADGGRFSADDEVVLQALAAAAGIAVHNADQFEQGRVRRLMLEASAEILTELLTRAADPDVLRLIAQRAQELTRAAAVMIMLVPDSAGHFEIGARSGAEAALDESAAVVREALESGAPVLAEATVGPPGGPAIAVPVCHDDRVSGVVVAVRGPGAEAFRPAVIPLLRSFADQAALVLQVGEKNRAQRQVAMLAERDRIARDMHDHVIQRLFATGLELQSTLRRTLLSEVHDHVRHAVTELDRTVREIRTAIFDPHPEHPAEPER</sequence>
<organism evidence="5 6">
    <name type="scientific">Pseudonocardia hispaniensis</name>
    <dbReference type="NCBI Taxonomy" id="904933"/>
    <lineage>
        <taxon>Bacteria</taxon>
        <taxon>Bacillati</taxon>
        <taxon>Actinomycetota</taxon>
        <taxon>Actinomycetes</taxon>
        <taxon>Pseudonocardiales</taxon>
        <taxon>Pseudonocardiaceae</taxon>
        <taxon>Pseudonocardia</taxon>
    </lineage>
</organism>
<dbReference type="SUPFAM" id="SSF55781">
    <property type="entry name" value="GAF domain-like"/>
    <property type="match status" value="2"/>
</dbReference>
<dbReference type="InterPro" id="IPR003018">
    <property type="entry name" value="GAF"/>
</dbReference>
<proteinExistence type="predicted"/>
<evidence type="ECO:0000313" key="6">
    <source>
        <dbReference type="Proteomes" id="UP001596302"/>
    </source>
</evidence>
<reference evidence="6" key="1">
    <citation type="journal article" date="2019" name="Int. J. Syst. Evol. Microbiol.">
        <title>The Global Catalogue of Microorganisms (GCM) 10K type strain sequencing project: providing services to taxonomists for standard genome sequencing and annotation.</title>
        <authorList>
            <consortium name="The Broad Institute Genomics Platform"/>
            <consortium name="The Broad Institute Genome Sequencing Center for Infectious Disease"/>
            <person name="Wu L."/>
            <person name="Ma J."/>
        </authorList>
    </citation>
    <scope>NUCLEOTIDE SEQUENCE [LARGE SCALE GENOMIC DNA]</scope>
    <source>
        <strain evidence="6">CCM 8391</strain>
    </source>
</reference>
<evidence type="ECO:0000256" key="3">
    <source>
        <dbReference type="ARBA" id="ARBA00023012"/>
    </source>
</evidence>
<evidence type="ECO:0000259" key="4">
    <source>
        <dbReference type="SMART" id="SM00065"/>
    </source>
</evidence>
<accession>A0ABW1IWT5</accession>
<evidence type="ECO:0000256" key="2">
    <source>
        <dbReference type="ARBA" id="ARBA00022777"/>
    </source>
</evidence>
<name>A0ABW1IWT5_9PSEU</name>
<dbReference type="PANTHER" id="PTHR24421:SF56">
    <property type="entry name" value="OXYGEN SENSOR HISTIDINE KINASE RESPONSE REGULATOR DOST"/>
    <property type="match status" value="1"/>
</dbReference>
<dbReference type="Gene3D" id="1.20.5.1930">
    <property type="match status" value="1"/>
</dbReference>
<feature type="domain" description="GAF" evidence="4">
    <location>
        <begin position="172"/>
        <end position="302"/>
    </location>
</feature>
<keyword evidence="2" id="KW-0418">Kinase</keyword>
<feature type="domain" description="GAF" evidence="4">
    <location>
        <begin position="42"/>
        <end position="151"/>
    </location>
</feature>
<dbReference type="Pfam" id="PF07730">
    <property type="entry name" value="HisKA_3"/>
    <property type="match status" value="1"/>
</dbReference>